<feature type="transmembrane region" description="Helical" evidence="1">
    <location>
        <begin position="6"/>
        <end position="35"/>
    </location>
</feature>
<accession>X1KD12</accession>
<dbReference type="AlphaFoldDB" id="X1KD12"/>
<sequence>MVRLIIGIYLVVNGVGLLISAIVLKMAAVMIAIPFTRNRARCDIRILQIPT</sequence>
<gene>
    <name evidence="2" type="ORF">S03H2_56492</name>
</gene>
<reference evidence="2" key="1">
    <citation type="journal article" date="2014" name="Front. Microbiol.">
        <title>High frequency of phylogenetically diverse reductive dehalogenase-homologous genes in deep subseafloor sedimentary metagenomes.</title>
        <authorList>
            <person name="Kawai M."/>
            <person name="Futagami T."/>
            <person name="Toyoda A."/>
            <person name="Takaki Y."/>
            <person name="Nishi S."/>
            <person name="Hori S."/>
            <person name="Arai W."/>
            <person name="Tsubouchi T."/>
            <person name="Morono Y."/>
            <person name="Uchiyama I."/>
            <person name="Ito T."/>
            <person name="Fujiyama A."/>
            <person name="Inagaki F."/>
            <person name="Takami H."/>
        </authorList>
    </citation>
    <scope>NUCLEOTIDE SEQUENCE</scope>
    <source>
        <strain evidence="2">Expedition CK06-06</strain>
    </source>
</reference>
<evidence type="ECO:0000313" key="2">
    <source>
        <dbReference type="EMBL" id="GAH88079.1"/>
    </source>
</evidence>
<evidence type="ECO:0000256" key="1">
    <source>
        <dbReference type="SAM" id="Phobius"/>
    </source>
</evidence>
<comment type="caution">
    <text evidence="2">The sequence shown here is derived from an EMBL/GenBank/DDBJ whole genome shotgun (WGS) entry which is preliminary data.</text>
</comment>
<organism evidence="2">
    <name type="scientific">marine sediment metagenome</name>
    <dbReference type="NCBI Taxonomy" id="412755"/>
    <lineage>
        <taxon>unclassified sequences</taxon>
        <taxon>metagenomes</taxon>
        <taxon>ecological metagenomes</taxon>
    </lineage>
</organism>
<keyword evidence="1" id="KW-0472">Membrane</keyword>
<keyword evidence="1" id="KW-0812">Transmembrane</keyword>
<keyword evidence="1" id="KW-1133">Transmembrane helix</keyword>
<proteinExistence type="predicted"/>
<protein>
    <submittedName>
        <fullName evidence="2">Uncharacterized protein</fullName>
    </submittedName>
</protein>
<name>X1KD12_9ZZZZ</name>
<feature type="non-terminal residue" evidence="2">
    <location>
        <position position="51"/>
    </location>
</feature>
<dbReference type="EMBL" id="BARU01036140">
    <property type="protein sequence ID" value="GAH88079.1"/>
    <property type="molecule type" value="Genomic_DNA"/>
</dbReference>